<accession>A0ABT5D1B8</accession>
<dbReference type="InterPro" id="IPR032871">
    <property type="entry name" value="AHH_dom_containing"/>
</dbReference>
<gene>
    <name evidence="1" type="ORF">POL68_00100</name>
</gene>
<sequence>MRLDTGQSHPFIHMTHVDEAKPVELGEKEFTKALAKEIRQKRLSFNPEEAARDLLEIAPRSGWYGYTQRQGVVPLDGQPPGLQRGEVDKRVTQAYLRFCEALGKPGDCRKVLMNSPVLTEDGRYALGMSFAIEGIVPEMRQSFKDMVDPEVIKASLYWTMTIYAAMWLAPEPVFSKGLATVITATFVCYIGVDTFWTLITGWRRLVEELDHATSFSQIREAGEKYGKVMGKNAARAFALLLAAAIGQTAASFSAKVPTLPGSSQASVGGAKRMGIQLAEVAQVEAVAVNADVVTIALAPDAVSVTAQSVAGMASNPVDTEGPEHHIATDKWIDATHSGGPWTPRFQEIFDRAGMSLNDSANKVRVKGHSGPHPQEYHEEVHDRLTAATLDCRSMQQCREALVAELRALAEELVTETTKLNRLITKRAK</sequence>
<comment type="caution">
    <text evidence="1">The sequence shown here is derived from an EMBL/GenBank/DDBJ whole genome shotgun (WGS) entry which is preliminary data.</text>
</comment>
<name>A0ABT5D1B8_9BACT</name>
<protein>
    <submittedName>
        <fullName evidence="1">AHH domain-containing protein</fullName>
    </submittedName>
</protein>
<proteinExistence type="predicted"/>
<evidence type="ECO:0000313" key="1">
    <source>
        <dbReference type="EMBL" id="MDC0706865.1"/>
    </source>
</evidence>
<dbReference type="Proteomes" id="UP001221838">
    <property type="component" value="Unassembled WGS sequence"/>
</dbReference>
<organism evidence="1 2">
    <name type="scientific">Stigmatella ashevillensis</name>
    <dbReference type="NCBI Taxonomy" id="2995309"/>
    <lineage>
        <taxon>Bacteria</taxon>
        <taxon>Pseudomonadati</taxon>
        <taxon>Myxococcota</taxon>
        <taxon>Myxococcia</taxon>
        <taxon>Myxococcales</taxon>
        <taxon>Cystobacterineae</taxon>
        <taxon>Archangiaceae</taxon>
        <taxon>Stigmatella</taxon>
    </lineage>
</organism>
<evidence type="ECO:0000313" key="2">
    <source>
        <dbReference type="Proteomes" id="UP001221838"/>
    </source>
</evidence>
<keyword evidence="2" id="KW-1185">Reference proteome</keyword>
<dbReference type="RefSeq" id="WP_272133927.1">
    <property type="nucleotide sequence ID" value="NZ_JAQNDM010000001.1"/>
</dbReference>
<dbReference type="EMBL" id="JAQNDM010000001">
    <property type="protein sequence ID" value="MDC0706865.1"/>
    <property type="molecule type" value="Genomic_DNA"/>
</dbReference>
<reference evidence="1 2" key="1">
    <citation type="submission" date="2022-11" db="EMBL/GenBank/DDBJ databases">
        <title>Minimal conservation of predation-associated metabolite biosynthetic gene clusters underscores biosynthetic potential of Myxococcota including descriptions for ten novel species: Archangium lansinium sp. nov., Myxococcus landrumus sp. nov., Nannocystis bai.</title>
        <authorList>
            <person name="Ahearne A."/>
            <person name="Stevens C."/>
            <person name="Dowd S."/>
        </authorList>
    </citation>
    <scope>NUCLEOTIDE SEQUENCE [LARGE SCALE GENOMIC DNA]</scope>
    <source>
        <strain evidence="1 2">NCWAL01</strain>
    </source>
</reference>
<dbReference type="Pfam" id="PF14412">
    <property type="entry name" value="AHH"/>
    <property type="match status" value="1"/>
</dbReference>